<evidence type="ECO:0000313" key="11">
    <source>
        <dbReference type="Proteomes" id="UP001497480"/>
    </source>
</evidence>
<keyword evidence="5" id="KW-0812">Transmembrane</keyword>
<evidence type="ECO:0000256" key="3">
    <source>
        <dbReference type="ARBA" id="ARBA00022496"/>
    </source>
</evidence>
<name>A0AAV1W1A3_LUPLU</name>
<keyword evidence="6" id="KW-1133">Transmembrane helix</keyword>
<evidence type="ECO:0000256" key="5">
    <source>
        <dbReference type="ARBA" id="ARBA00022692"/>
    </source>
</evidence>
<comment type="subcellular location">
    <subcellularLocation>
        <location evidence="1 9">Vacuole membrane</location>
        <topology evidence="1 9">Multi-pass membrane protein</topology>
    </subcellularLocation>
</comment>
<keyword evidence="3" id="KW-0410">Iron transport</keyword>
<dbReference type="EMBL" id="CAXHTB010000003">
    <property type="protein sequence ID" value="CAL0302998.1"/>
    <property type="molecule type" value="Genomic_DNA"/>
</dbReference>
<dbReference type="GO" id="GO:0005381">
    <property type="term" value="F:iron ion transmembrane transporter activity"/>
    <property type="evidence" value="ECO:0007669"/>
    <property type="project" value="UniProtKB-UniRule"/>
</dbReference>
<sequence length="261" mass="29142">MASTKHVTSIEPEKESLLNKHTKNHFTISHVVRDIIIRASDGLIGPFALAAGLSGANATSNIVLTAGIAEVAAGAISMRLGGYLAAKSEADHYAREMKREQEENIVVPGTEAAEVAEIMAQYGIEEHEYRPVVNPLRKNPEAWLDFRMNKIQSRVMPLEEGNERMNQTEGLPLRLLRLLVVFVVVRVMFSIINRYTIKHFGIESTVTTMSSRLQPCYEPENGLLERWIRPRSNLIHAIHQPERATNLILPSTFGQSVCAMC</sequence>
<comment type="similarity">
    <text evidence="2 9">Belongs to the CCC1 family.</text>
</comment>
<evidence type="ECO:0000256" key="2">
    <source>
        <dbReference type="ARBA" id="ARBA00007049"/>
    </source>
</evidence>
<comment type="catalytic activity">
    <reaction evidence="8">
        <text>Fe(2+)(in) = Fe(2+)(out)</text>
        <dbReference type="Rhea" id="RHEA:28486"/>
        <dbReference type="ChEBI" id="CHEBI:29033"/>
    </reaction>
    <physiologicalReaction direction="left-to-right" evidence="8">
        <dbReference type="Rhea" id="RHEA:28487"/>
    </physiologicalReaction>
</comment>
<dbReference type="PANTHER" id="PTHR31851">
    <property type="entry name" value="FE(2+)/MN(2+) TRANSPORTER PCL1"/>
    <property type="match status" value="1"/>
</dbReference>
<protein>
    <recommendedName>
        <fullName evidence="9">Vacuolar iron transporter</fullName>
    </recommendedName>
</protein>
<dbReference type="InterPro" id="IPR008217">
    <property type="entry name" value="Ccc1_fam"/>
</dbReference>
<dbReference type="GO" id="GO:0005774">
    <property type="term" value="C:vacuolar membrane"/>
    <property type="evidence" value="ECO:0007669"/>
    <property type="project" value="UniProtKB-SubCell"/>
</dbReference>
<evidence type="ECO:0000313" key="10">
    <source>
        <dbReference type="EMBL" id="CAL0302998.1"/>
    </source>
</evidence>
<evidence type="ECO:0000256" key="6">
    <source>
        <dbReference type="ARBA" id="ARBA00022989"/>
    </source>
</evidence>
<keyword evidence="4 9" id="KW-0926">Vacuole</keyword>
<evidence type="ECO:0000256" key="1">
    <source>
        <dbReference type="ARBA" id="ARBA00004128"/>
    </source>
</evidence>
<dbReference type="GO" id="GO:0005384">
    <property type="term" value="F:manganese ion transmembrane transporter activity"/>
    <property type="evidence" value="ECO:0007669"/>
    <property type="project" value="InterPro"/>
</dbReference>
<dbReference type="GO" id="GO:0140315">
    <property type="term" value="F:iron ion sequestering activity"/>
    <property type="evidence" value="ECO:0007669"/>
    <property type="project" value="UniProtKB-UniRule"/>
</dbReference>
<dbReference type="Proteomes" id="UP001497480">
    <property type="component" value="Unassembled WGS sequence"/>
</dbReference>
<organism evidence="10 11">
    <name type="scientific">Lupinus luteus</name>
    <name type="common">European yellow lupine</name>
    <dbReference type="NCBI Taxonomy" id="3873"/>
    <lineage>
        <taxon>Eukaryota</taxon>
        <taxon>Viridiplantae</taxon>
        <taxon>Streptophyta</taxon>
        <taxon>Embryophyta</taxon>
        <taxon>Tracheophyta</taxon>
        <taxon>Spermatophyta</taxon>
        <taxon>Magnoliopsida</taxon>
        <taxon>eudicotyledons</taxon>
        <taxon>Gunneridae</taxon>
        <taxon>Pentapetalae</taxon>
        <taxon>rosids</taxon>
        <taxon>fabids</taxon>
        <taxon>Fabales</taxon>
        <taxon>Fabaceae</taxon>
        <taxon>Papilionoideae</taxon>
        <taxon>50 kb inversion clade</taxon>
        <taxon>genistoids sensu lato</taxon>
        <taxon>core genistoids</taxon>
        <taxon>Genisteae</taxon>
        <taxon>Lupinus</taxon>
    </lineage>
</organism>
<dbReference type="AlphaFoldDB" id="A0AAV1W1A3"/>
<evidence type="ECO:0000256" key="8">
    <source>
        <dbReference type="ARBA" id="ARBA00044464"/>
    </source>
</evidence>
<comment type="caution">
    <text evidence="10">The sequence shown here is derived from an EMBL/GenBank/DDBJ whole genome shotgun (WGS) entry which is preliminary data.</text>
</comment>
<dbReference type="Pfam" id="PF01988">
    <property type="entry name" value="VIT1"/>
    <property type="match status" value="1"/>
</dbReference>
<keyword evidence="9" id="KW-0813">Transport</keyword>
<keyword evidence="11" id="KW-1185">Reference proteome</keyword>
<dbReference type="GO" id="GO:0030026">
    <property type="term" value="P:intracellular manganese ion homeostasis"/>
    <property type="evidence" value="ECO:0007669"/>
    <property type="project" value="InterPro"/>
</dbReference>
<gene>
    <name evidence="10" type="ORF">LLUT_LOCUS4058</name>
</gene>
<accession>A0AAV1W1A3</accession>
<proteinExistence type="inferred from homology"/>
<comment type="function">
    <text evidence="9">Vacuolar Fe(2+) uptake transporter.</text>
</comment>
<evidence type="ECO:0000256" key="4">
    <source>
        <dbReference type="ARBA" id="ARBA00022554"/>
    </source>
</evidence>
<evidence type="ECO:0000256" key="7">
    <source>
        <dbReference type="ARBA" id="ARBA00023136"/>
    </source>
</evidence>
<evidence type="ECO:0000256" key="9">
    <source>
        <dbReference type="RuleBase" id="RU369115"/>
    </source>
</evidence>
<reference evidence="10 11" key="1">
    <citation type="submission" date="2024-03" db="EMBL/GenBank/DDBJ databases">
        <authorList>
            <person name="Martinez-Hernandez J."/>
        </authorList>
    </citation>
    <scope>NUCLEOTIDE SEQUENCE [LARGE SCALE GENOMIC DNA]</scope>
</reference>
<keyword evidence="3" id="KW-0408">Iron</keyword>
<keyword evidence="7" id="KW-0472">Membrane</keyword>
<keyword evidence="9" id="KW-0406">Ion transport</keyword>